<feature type="transmembrane region" description="Helical" evidence="5">
    <location>
        <begin position="61"/>
        <end position="82"/>
    </location>
</feature>
<keyword evidence="7" id="KW-0378">Hydrolase</keyword>
<accession>X0Q2W6</accession>
<gene>
    <name evidence="7" type="ORF">RW1_095_01960</name>
</gene>
<reference evidence="7 8" key="1">
    <citation type="submission" date="2014-02" db="EMBL/GenBank/DDBJ databases">
        <title>Whole genome shotgun sequence of Rhodococcus wratislaviensis NBRC 100605.</title>
        <authorList>
            <person name="Hosoyama A."/>
            <person name="Tsuchikane K."/>
            <person name="Yoshida I."/>
            <person name="Ohji S."/>
            <person name="Ichikawa N."/>
            <person name="Yamazoe A."/>
            <person name="Fujita N."/>
        </authorList>
    </citation>
    <scope>NUCLEOTIDE SEQUENCE [LARGE SCALE GENOMIC DNA]</scope>
    <source>
        <strain evidence="7 8">NBRC 100605</strain>
    </source>
</reference>
<evidence type="ECO:0000256" key="4">
    <source>
        <dbReference type="ARBA" id="ARBA00023136"/>
    </source>
</evidence>
<dbReference type="GO" id="GO:0016020">
    <property type="term" value="C:membrane"/>
    <property type="evidence" value="ECO:0007669"/>
    <property type="project" value="UniProtKB-SubCell"/>
</dbReference>
<dbReference type="InterPro" id="IPR002293">
    <property type="entry name" value="AA/rel_permease1"/>
</dbReference>
<dbReference type="Gene3D" id="3.20.20.140">
    <property type="entry name" value="Metal-dependent hydrolases"/>
    <property type="match status" value="1"/>
</dbReference>
<feature type="transmembrane region" description="Helical" evidence="5">
    <location>
        <begin position="208"/>
        <end position="230"/>
    </location>
</feature>
<organism evidence="7 8">
    <name type="scientific">Rhodococcus wratislaviensis NBRC 100605</name>
    <dbReference type="NCBI Taxonomy" id="1219028"/>
    <lineage>
        <taxon>Bacteria</taxon>
        <taxon>Bacillati</taxon>
        <taxon>Actinomycetota</taxon>
        <taxon>Actinomycetes</taxon>
        <taxon>Mycobacteriales</taxon>
        <taxon>Nocardiaceae</taxon>
        <taxon>Rhodococcus</taxon>
    </lineage>
</organism>
<dbReference type="PANTHER" id="PTHR22642:SF2">
    <property type="entry name" value="PROTEIN LONG AFTER FAR-RED 3"/>
    <property type="match status" value="1"/>
</dbReference>
<dbReference type="Gene3D" id="2.30.40.10">
    <property type="entry name" value="Urease, subunit C, domain 1"/>
    <property type="match status" value="1"/>
</dbReference>
<dbReference type="SUPFAM" id="SSF51556">
    <property type="entry name" value="Metallo-dependent hydrolases"/>
    <property type="match status" value="1"/>
</dbReference>
<feature type="transmembrane region" description="Helical" evidence="5">
    <location>
        <begin position="140"/>
        <end position="157"/>
    </location>
</feature>
<feature type="transmembrane region" description="Helical" evidence="5">
    <location>
        <begin position="436"/>
        <end position="455"/>
    </location>
</feature>
<dbReference type="InterPro" id="IPR013108">
    <property type="entry name" value="Amidohydro_3"/>
</dbReference>
<feature type="transmembrane region" description="Helical" evidence="5">
    <location>
        <begin position="377"/>
        <end position="396"/>
    </location>
</feature>
<evidence type="ECO:0000313" key="8">
    <source>
        <dbReference type="Proteomes" id="UP000019491"/>
    </source>
</evidence>
<keyword evidence="3 5" id="KW-1133">Transmembrane helix</keyword>
<dbReference type="AlphaFoldDB" id="X0Q2W6"/>
<feature type="domain" description="Amidohydrolase 3" evidence="6">
    <location>
        <begin position="521"/>
        <end position="1008"/>
    </location>
</feature>
<evidence type="ECO:0000256" key="1">
    <source>
        <dbReference type="ARBA" id="ARBA00004141"/>
    </source>
</evidence>
<dbReference type="Gene3D" id="1.20.1740.10">
    <property type="entry name" value="Amino acid/polyamine transporter I"/>
    <property type="match status" value="1"/>
</dbReference>
<comment type="subcellular location">
    <subcellularLocation>
        <location evidence="1">Membrane</location>
        <topology evidence="1">Multi-pass membrane protein</topology>
    </subcellularLocation>
</comment>
<evidence type="ECO:0000256" key="2">
    <source>
        <dbReference type="ARBA" id="ARBA00022692"/>
    </source>
</evidence>
<feature type="transmembrane region" description="Helical" evidence="5">
    <location>
        <begin position="351"/>
        <end position="371"/>
    </location>
</feature>
<keyword evidence="8" id="KW-1185">Reference proteome</keyword>
<dbReference type="SUPFAM" id="SSF51338">
    <property type="entry name" value="Composite domain of metallo-dependent hydrolases"/>
    <property type="match status" value="1"/>
</dbReference>
<feature type="transmembrane region" description="Helical" evidence="5">
    <location>
        <begin position="103"/>
        <end position="128"/>
    </location>
</feature>
<feature type="transmembrane region" description="Helical" evidence="5">
    <location>
        <begin position="408"/>
        <end position="430"/>
    </location>
</feature>
<protein>
    <submittedName>
        <fullName evidence="7">Putative hydrolase</fullName>
    </submittedName>
</protein>
<evidence type="ECO:0000256" key="5">
    <source>
        <dbReference type="SAM" id="Phobius"/>
    </source>
</evidence>
<dbReference type="PANTHER" id="PTHR22642">
    <property type="entry name" value="IMIDAZOLONEPROPIONASE"/>
    <property type="match status" value="1"/>
</dbReference>
<name>X0Q2W6_RHOWR</name>
<keyword evidence="4 5" id="KW-0472">Membrane</keyword>
<dbReference type="Pfam" id="PF07969">
    <property type="entry name" value="Amidohydro_3"/>
    <property type="match status" value="1"/>
</dbReference>
<feature type="transmembrane region" description="Helical" evidence="5">
    <location>
        <begin position="294"/>
        <end position="317"/>
    </location>
</feature>
<comment type="caution">
    <text evidence="7">The sequence shown here is derived from an EMBL/GenBank/DDBJ whole genome shotgun (WGS) entry which is preliminary data.</text>
</comment>
<dbReference type="InterPro" id="IPR032466">
    <property type="entry name" value="Metal_Hydrolase"/>
</dbReference>
<dbReference type="Gene3D" id="3.10.310.70">
    <property type="match status" value="1"/>
</dbReference>
<dbReference type="InterPro" id="IPR011059">
    <property type="entry name" value="Metal-dep_hydrolase_composite"/>
</dbReference>
<dbReference type="CDD" id="cd01300">
    <property type="entry name" value="YtcJ_like"/>
    <property type="match status" value="1"/>
</dbReference>
<dbReference type="GO" id="GO:0016810">
    <property type="term" value="F:hydrolase activity, acting on carbon-nitrogen (but not peptide) bonds"/>
    <property type="evidence" value="ECO:0007669"/>
    <property type="project" value="InterPro"/>
</dbReference>
<dbReference type="Proteomes" id="UP000019491">
    <property type="component" value="Unassembled WGS sequence"/>
</dbReference>
<feature type="transmembrane region" description="Helical" evidence="5">
    <location>
        <begin position="33"/>
        <end position="55"/>
    </location>
</feature>
<dbReference type="EMBL" id="BAWF01000095">
    <property type="protein sequence ID" value="GAF50574.1"/>
    <property type="molecule type" value="Genomic_DNA"/>
</dbReference>
<keyword evidence="2 5" id="KW-0812">Transmembrane</keyword>
<evidence type="ECO:0000259" key="6">
    <source>
        <dbReference type="Pfam" id="PF07969"/>
    </source>
</evidence>
<dbReference type="GO" id="GO:0022857">
    <property type="term" value="F:transmembrane transporter activity"/>
    <property type="evidence" value="ECO:0007669"/>
    <property type="project" value="InterPro"/>
</dbReference>
<dbReference type="InterPro" id="IPR033932">
    <property type="entry name" value="YtcJ-like"/>
</dbReference>
<dbReference type="Pfam" id="PF13520">
    <property type="entry name" value="AA_permease_2"/>
    <property type="match status" value="1"/>
</dbReference>
<sequence length="1034" mass="110142">MDQTARPPTATPPAAPGTYEASLSRSIGVGGNILITLSSISPASSVFILGGSALALFGTGVFWAFLIAGIVSILIAFCYAELASAYPVAGGDYSLVSRALGPAFGIATFFISLISLPLIIAVFALGVADYLGVAIHGLSPQQTALAVVVITTVTACFDIRTNAWLTGVFLGVEMAALALLTVLGFVHMERPLTSLLSAEVLDPGTGNLAPLAISGLMLAVTQGIFAYNGYGGAVYFAEETKNAARSIAKAVIWSAAITVATELVPLIAILVGARSQTELFGSSLPVEAFLTERAGHAVAMVVLLSIALAVINAIIAITLQAGRLLYAAARDRALPGTVAAPLQTVSTKGRVPVLATVVMGAIAFAACFVPLDVLLTATGSTLTFTYLFIALAAINHRRGGATRTGYRMPLWPLAPGVCIAALGLVFVVTLLDPEQWLSLGISLGLVAAGFVYYALYLRPRKNTHLLLLNAAPGGELLMLDLLLTNGVVRTFDPTCRAEAVGIEDGLIRYVGAAADAPVALRTIDLRGRLVTPGIIDSHNHLLLGFDPDAVSLEGAQDLTEVRRRIGAHAATRPDLDWICAENAVYSVVTGRRPNAADLRGLTDRPVFITTYDQHSVWLNDAALRVLGIDRGTQIPWGRPEFDDGGLPTGWVTDFYTSAMTRAGLAGLQRDIPMYSPDRRYRRITSSLEMATASGITTVVEPQVPLAELDLMYRARAEGRMNSRVITALFHPVGADAEFRRDLREAVDSAPVDDMLRLGPVKLYADDVIEPHTAAMLSDYANRPGHRGAPSLPPHEFTAMLTELDRLGFQTHTHATGDWGIRLALDSIEHAGRVNGTADRRHGIVHVECLHPEDLPRFRELGVVAAMQPRHCSPDLVAGTWMENVGEDRWDRAWRFRSLAESGAALAFSSDWQVGEMDPLVGLYSALTRSGLDGRTDWTPFERMDLDSALRAYTRGGAWAWHAEDELGVIRPGARADLVVWSADLYRLEPGQLLDQRADLTLVGGAVVHDADSVSAGADVPFAGSGAAGHTCSHG</sequence>
<evidence type="ECO:0000256" key="3">
    <source>
        <dbReference type="ARBA" id="ARBA00022989"/>
    </source>
</evidence>
<proteinExistence type="predicted"/>
<feature type="transmembrane region" description="Helical" evidence="5">
    <location>
        <begin position="164"/>
        <end position="188"/>
    </location>
</feature>
<evidence type="ECO:0000313" key="7">
    <source>
        <dbReference type="EMBL" id="GAF50574.1"/>
    </source>
</evidence>
<feature type="transmembrane region" description="Helical" evidence="5">
    <location>
        <begin position="251"/>
        <end position="274"/>
    </location>
</feature>